<feature type="chain" id="PRO_5035227172" description="ISXO2-like transposase domain-containing protein" evidence="2">
    <location>
        <begin position="23"/>
        <end position="513"/>
    </location>
</feature>
<feature type="signal peptide" evidence="2">
    <location>
        <begin position="1"/>
        <end position="22"/>
    </location>
</feature>
<dbReference type="OrthoDB" id="10052789at2759"/>
<dbReference type="AlphaFoldDB" id="A0A8J8T4F6"/>
<evidence type="ECO:0000313" key="4">
    <source>
        <dbReference type="Proteomes" id="UP000785679"/>
    </source>
</evidence>
<evidence type="ECO:0000256" key="1">
    <source>
        <dbReference type="SAM" id="MobiDB-lite"/>
    </source>
</evidence>
<evidence type="ECO:0000256" key="2">
    <source>
        <dbReference type="SAM" id="SignalP"/>
    </source>
</evidence>
<sequence>MSSINLLLFDFALAMFIRNATPKMAGDMSCASHSLQSLFALFRRAYTFFVKTKVLPYLVLPGPCEIDEAKLGRQRWHHKGEFPKNIKWGFGIYCRTTNIPVIYEIKNKQHAYLVSIMKKHMRPGTVVHSDHHSSYVILRCAKSLLTKYGMFHYWVCHASLYVHEKFSWVFTGNIERTWGQLRHMMMPLKFHKSSKRIEEYLCAYMLQQMVKKKKHESWTLKMLRDYYYHQHYMYLKNRLNEEDRMPSVRSIEEVNGKFETLGMFFRDYDAEFHAKRLQEFSLFPNEDLEDCIRPLSTAEIDPSIINLKNDPHKHQVFSRGKRDDIVVSLDKQEDKKLRRDLVRFFDEHGGQGLFRKVLNQEQMKQLKSGQPPPYTGPKASRPLRDPPRLIHSQTIDLTHDENEVIDLDHNESDDSIIQGERPPKHKNLPKVSNPYLDPQYDHEDWGEYKEFDISSLSRDDGIRNYYKVVHQNYQHGGITLAQLAEEEEELRKGSKGIDPIDPEEELLDSDLSE</sequence>
<keyword evidence="4" id="KW-1185">Reference proteome</keyword>
<gene>
    <name evidence="3" type="ORF">FGO68_gene11225</name>
</gene>
<feature type="region of interest" description="Disordered" evidence="1">
    <location>
        <begin position="488"/>
        <end position="513"/>
    </location>
</feature>
<protein>
    <recommendedName>
        <fullName evidence="5">ISXO2-like transposase domain-containing protein</fullName>
    </recommendedName>
</protein>
<dbReference type="PANTHER" id="PTHR47163">
    <property type="entry name" value="DDE_TNP_IS1595 DOMAIN-CONTAINING PROTEIN"/>
    <property type="match status" value="1"/>
</dbReference>
<keyword evidence="2" id="KW-0732">Signal</keyword>
<feature type="region of interest" description="Disordered" evidence="1">
    <location>
        <begin position="364"/>
        <end position="386"/>
    </location>
</feature>
<dbReference type="InterPro" id="IPR053164">
    <property type="entry name" value="IS1016-like_transposase"/>
</dbReference>
<evidence type="ECO:0008006" key="5">
    <source>
        <dbReference type="Google" id="ProtNLM"/>
    </source>
</evidence>
<dbReference type="EMBL" id="RRYP01006139">
    <property type="protein sequence ID" value="TNV81440.1"/>
    <property type="molecule type" value="Genomic_DNA"/>
</dbReference>
<comment type="caution">
    <text evidence="3">The sequence shown here is derived from an EMBL/GenBank/DDBJ whole genome shotgun (WGS) entry which is preliminary data.</text>
</comment>
<organism evidence="3 4">
    <name type="scientific">Halteria grandinella</name>
    <dbReference type="NCBI Taxonomy" id="5974"/>
    <lineage>
        <taxon>Eukaryota</taxon>
        <taxon>Sar</taxon>
        <taxon>Alveolata</taxon>
        <taxon>Ciliophora</taxon>
        <taxon>Intramacronucleata</taxon>
        <taxon>Spirotrichea</taxon>
        <taxon>Stichotrichia</taxon>
        <taxon>Sporadotrichida</taxon>
        <taxon>Halteriidae</taxon>
        <taxon>Halteria</taxon>
    </lineage>
</organism>
<dbReference type="PANTHER" id="PTHR47163:SF2">
    <property type="entry name" value="SI:DKEY-17M8.2"/>
    <property type="match status" value="1"/>
</dbReference>
<accession>A0A8J8T4F6</accession>
<evidence type="ECO:0000313" key="3">
    <source>
        <dbReference type="EMBL" id="TNV81440.1"/>
    </source>
</evidence>
<dbReference type="Proteomes" id="UP000785679">
    <property type="component" value="Unassembled WGS sequence"/>
</dbReference>
<feature type="compositionally biased region" description="Acidic residues" evidence="1">
    <location>
        <begin position="500"/>
        <end position="513"/>
    </location>
</feature>
<reference evidence="3" key="1">
    <citation type="submission" date="2019-06" db="EMBL/GenBank/DDBJ databases">
        <authorList>
            <person name="Zheng W."/>
        </authorList>
    </citation>
    <scope>NUCLEOTIDE SEQUENCE</scope>
    <source>
        <strain evidence="3">QDHG01</strain>
    </source>
</reference>
<proteinExistence type="predicted"/>
<name>A0A8J8T4F6_HALGN</name>